<gene>
    <name evidence="7" type="ORF">K1Y72_11240</name>
</gene>
<keyword evidence="4 5" id="KW-0472">Membrane</keyword>
<feature type="domain" description="NfeD-like C-terminal" evidence="6">
    <location>
        <begin position="82"/>
        <end position="136"/>
    </location>
</feature>
<proteinExistence type="predicted"/>
<name>A0ABS7FRB7_9ACTN</name>
<dbReference type="InterPro" id="IPR052165">
    <property type="entry name" value="Membrane_assoc_protease"/>
</dbReference>
<sequence>MGWIAWLLLAAVLGLAELFTLTFALGLLAAAALAAGLAGAAGLPAAAQAAVFAAGAAAGLALVRPVARRHLRQPPPLRSGAAAVVGREAVALTDVSRAGGRARIGGEEWSARPYDPAAVIPAGTVTDVLAIEGATALLYTVPEGAAPPGGPP</sequence>
<protein>
    <submittedName>
        <fullName evidence="7">NfeD family protein</fullName>
    </submittedName>
</protein>
<dbReference type="InterPro" id="IPR012340">
    <property type="entry name" value="NA-bd_OB-fold"/>
</dbReference>
<evidence type="ECO:0000256" key="4">
    <source>
        <dbReference type="ARBA" id="ARBA00023136"/>
    </source>
</evidence>
<dbReference type="PANTHER" id="PTHR33507">
    <property type="entry name" value="INNER MEMBRANE PROTEIN YBBJ"/>
    <property type="match status" value="1"/>
</dbReference>
<dbReference type="Pfam" id="PF01957">
    <property type="entry name" value="NfeD"/>
    <property type="match status" value="1"/>
</dbReference>
<dbReference type="Proteomes" id="UP000774570">
    <property type="component" value="Unassembled WGS sequence"/>
</dbReference>
<organism evidence="7 8">
    <name type="scientific">Actinomadura parmotrematis</name>
    <dbReference type="NCBI Taxonomy" id="2864039"/>
    <lineage>
        <taxon>Bacteria</taxon>
        <taxon>Bacillati</taxon>
        <taxon>Actinomycetota</taxon>
        <taxon>Actinomycetes</taxon>
        <taxon>Streptosporangiales</taxon>
        <taxon>Thermomonosporaceae</taxon>
        <taxon>Actinomadura</taxon>
    </lineage>
</organism>
<evidence type="ECO:0000256" key="5">
    <source>
        <dbReference type="SAM" id="Phobius"/>
    </source>
</evidence>
<evidence type="ECO:0000313" key="7">
    <source>
        <dbReference type="EMBL" id="MBW8482946.1"/>
    </source>
</evidence>
<dbReference type="InterPro" id="IPR002810">
    <property type="entry name" value="NfeD-like_C"/>
</dbReference>
<accession>A0ABS7FRB7</accession>
<evidence type="ECO:0000256" key="1">
    <source>
        <dbReference type="ARBA" id="ARBA00004141"/>
    </source>
</evidence>
<dbReference type="EMBL" id="JAIBOA010000006">
    <property type="protein sequence ID" value="MBW8482946.1"/>
    <property type="molecule type" value="Genomic_DNA"/>
</dbReference>
<comment type="caution">
    <text evidence="7">The sequence shown here is derived from an EMBL/GenBank/DDBJ whole genome shotgun (WGS) entry which is preliminary data.</text>
</comment>
<dbReference type="PANTHER" id="PTHR33507:SF3">
    <property type="entry name" value="INNER MEMBRANE PROTEIN YBBJ"/>
    <property type="match status" value="1"/>
</dbReference>
<keyword evidence="3 5" id="KW-1133">Transmembrane helix</keyword>
<keyword evidence="2 5" id="KW-0812">Transmembrane</keyword>
<comment type="subcellular location">
    <subcellularLocation>
        <location evidence="1">Membrane</location>
        <topology evidence="1">Multi-pass membrane protein</topology>
    </subcellularLocation>
</comment>
<evidence type="ECO:0000313" key="8">
    <source>
        <dbReference type="Proteomes" id="UP000774570"/>
    </source>
</evidence>
<evidence type="ECO:0000256" key="3">
    <source>
        <dbReference type="ARBA" id="ARBA00022989"/>
    </source>
</evidence>
<reference evidence="7 8" key="1">
    <citation type="submission" date="2021-07" db="EMBL/GenBank/DDBJ databases">
        <title>Actinomadura sp. PM05-2 isolated from lichen.</title>
        <authorList>
            <person name="Somphong A."/>
            <person name="Phongsopitanun W."/>
            <person name="Tanasupawat S."/>
            <person name="Peongsungnone V."/>
        </authorList>
    </citation>
    <scope>NUCLEOTIDE SEQUENCE [LARGE SCALE GENOMIC DNA]</scope>
    <source>
        <strain evidence="7 8">PM05-2</strain>
    </source>
</reference>
<keyword evidence="8" id="KW-1185">Reference proteome</keyword>
<feature type="transmembrane region" description="Helical" evidence="5">
    <location>
        <begin position="44"/>
        <end position="63"/>
    </location>
</feature>
<dbReference type="Gene3D" id="2.40.50.140">
    <property type="entry name" value="Nucleic acid-binding proteins"/>
    <property type="match status" value="1"/>
</dbReference>
<evidence type="ECO:0000256" key="2">
    <source>
        <dbReference type="ARBA" id="ARBA00022692"/>
    </source>
</evidence>
<dbReference type="RefSeq" id="WP_220165838.1">
    <property type="nucleotide sequence ID" value="NZ_JAIBOA010000006.1"/>
</dbReference>
<evidence type="ECO:0000259" key="6">
    <source>
        <dbReference type="Pfam" id="PF01957"/>
    </source>
</evidence>